<feature type="region of interest" description="Disordered" evidence="2">
    <location>
        <begin position="1"/>
        <end position="46"/>
    </location>
</feature>
<evidence type="ECO:0000313" key="6">
    <source>
        <dbReference type="Proteomes" id="UP000078576"/>
    </source>
</evidence>
<dbReference type="PANTHER" id="PTHR10281:SF76">
    <property type="entry name" value="CALCUTTA CUP-RELATED"/>
    <property type="match status" value="1"/>
</dbReference>
<keyword evidence="3" id="KW-0812">Transmembrane</keyword>
<dbReference type="AlphaFoldDB" id="A0A194VAI0"/>
<keyword evidence="6" id="KW-1185">Reference proteome</keyword>
<dbReference type="SUPFAM" id="SSF55856">
    <property type="entry name" value="Cytochrome b5-like heme/steroid binding domain"/>
    <property type="match status" value="1"/>
</dbReference>
<dbReference type="PANTHER" id="PTHR10281">
    <property type="entry name" value="MEMBRANE-ASSOCIATED PROGESTERONE RECEPTOR COMPONENT-RELATED"/>
    <property type="match status" value="1"/>
</dbReference>
<feature type="transmembrane region" description="Helical" evidence="3">
    <location>
        <begin position="60"/>
        <end position="84"/>
    </location>
</feature>
<reference evidence="6" key="1">
    <citation type="submission" date="2014-12" db="EMBL/GenBank/DDBJ databases">
        <title>Genome Sequence of Valsa Canker Pathogens Uncovers a Specific Adaption of Colonization on Woody Bark.</title>
        <authorList>
            <person name="Yin Z."/>
            <person name="Liu H."/>
            <person name="Gao X."/>
            <person name="Li Z."/>
            <person name="Song N."/>
            <person name="Ke X."/>
            <person name="Dai Q."/>
            <person name="Wu Y."/>
            <person name="Sun Y."/>
            <person name="Xu J.-R."/>
            <person name="Kang Z.K."/>
            <person name="Wang L."/>
            <person name="Huang L."/>
        </authorList>
    </citation>
    <scope>NUCLEOTIDE SEQUENCE [LARGE SCALE GENOMIC DNA]</scope>
    <source>
        <strain evidence="6">SXYL134</strain>
    </source>
</reference>
<dbReference type="GO" id="GO:0016020">
    <property type="term" value="C:membrane"/>
    <property type="evidence" value="ECO:0007669"/>
    <property type="project" value="TreeGrafter"/>
</dbReference>
<feature type="domain" description="Cytochrome b5 heme-binding" evidence="4">
    <location>
        <begin position="107"/>
        <end position="189"/>
    </location>
</feature>
<dbReference type="Proteomes" id="UP000078576">
    <property type="component" value="Unassembled WGS sequence"/>
</dbReference>
<dbReference type="OrthoDB" id="10257697at2759"/>
<dbReference type="Pfam" id="PF00173">
    <property type="entry name" value="Cyt-b5"/>
    <property type="match status" value="1"/>
</dbReference>
<keyword evidence="3" id="KW-0472">Membrane</keyword>
<dbReference type="Gene3D" id="3.10.120.10">
    <property type="entry name" value="Cytochrome b5-like heme/steroid binding domain"/>
    <property type="match status" value="1"/>
</dbReference>
<evidence type="ECO:0000256" key="1">
    <source>
        <dbReference type="ARBA" id="ARBA00038357"/>
    </source>
</evidence>
<dbReference type="GO" id="GO:0012505">
    <property type="term" value="C:endomembrane system"/>
    <property type="evidence" value="ECO:0007669"/>
    <property type="project" value="TreeGrafter"/>
</dbReference>
<evidence type="ECO:0000256" key="2">
    <source>
        <dbReference type="SAM" id="MobiDB-lite"/>
    </source>
</evidence>
<feature type="compositionally biased region" description="Basic residues" evidence="2">
    <location>
        <begin position="32"/>
        <end position="42"/>
    </location>
</feature>
<sequence length="268" mass="30565">MADSGSDSGVRRRKLAPEEEPGVHPEAEVKTDKKKSKSKKRSKRDDGVEYGNPWVDILRVLSFLFLVSCGLSYLVSGGESFFWAMKVPPKYLRMETWKGLLNGPQYLTPEELAQFDGTDSTKPIYLAINGSIYDVTPGARMYGPGGGYHFFAGTDASRGFVTGCFAEDRTPDMRGVEEMFLPLDDPEVDSHWTKAELKSLREQERRVAKKKAYDALKHWVDFFGNSKKYSFVGYVKREDGWLEKQPKRELCEQARKGRKPRKIQEDKQ</sequence>
<dbReference type="EMBL" id="KN714764">
    <property type="protein sequence ID" value="KUI60980.1"/>
    <property type="molecule type" value="Genomic_DNA"/>
</dbReference>
<name>A0A194VAI0_CYTMA</name>
<evidence type="ECO:0000259" key="4">
    <source>
        <dbReference type="SMART" id="SM01117"/>
    </source>
</evidence>
<organism evidence="5 6">
    <name type="scientific">Cytospora mali</name>
    <name type="common">Apple Valsa canker fungus</name>
    <name type="synonym">Valsa mali</name>
    <dbReference type="NCBI Taxonomy" id="578113"/>
    <lineage>
        <taxon>Eukaryota</taxon>
        <taxon>Fungi</taxon>
        <taxon>Dikarya</taxon>
        <taxon>Ascomycota</taxon>
        <taxon>Pezizomycotina</taxon>
        <taxon>Sordariomycetes</taxon>
        <taxon>Sordariomycetidae</taxon>
        <taxon>Diaporthales</taxon>
        <taxon>Cytosporaceae</taxon>
        <taxon>Cytospora</taxon>
    </lineage>
</organism>
<proteinExistence type="inferred from homology"/>
<dbReference type="SMART" id="SM01117">
    <property type="entry name" value="Cyt-b5"/>
    <property type="match status" value="1"/>
</dbReference>
<dbReference type="FunFam" id="3.10.120.10:FF:000018">
    <property type="entry name" value="Heme/steroid binding domain protein, putative"/>
    <property type="match status" value="1"/>
</dbReference>
<keyword evidence="3" id="KW-1133">Transmembrane helix</keyword>
<accession>A0A194VAI0</accession>
<comment type="similarity">
    <text evidence="1">Belongs to the cytochrome b5 family. MAPR subfamily.</text>
</comment>
<dbReference type="InterPro" id="IPR036400">
    <property type="entry name" value="Cyt_B5-like_heme/steroid_sf"/>
</dbReference>
<evidence type="ECO:0000313" key="5">
    <source>
        <dbReference type="EMBL" id="KUI60980.1"/>
    </source>
</evidence>
<evidence type="ECO:0000256" key="3">
    <source>
        <dbReference type="SAM" id="Phobius"/>
    </source>
</evidence>
<dbReference type="InterPro" id="IPR001199">
    <property type="entry name" value="Cyt_B5-like_heme/steroid-bd"/>
</dbReference>
<feature type="compositionally biased region" description="Basic and acidic residues" evidence="2">
    <location>
        <begin position="15"/>
        <end position="31"/>
    </location>
</feature>
<protein>
    <submittedName>
        <fullName evidence="5">Membrane-associated progesterone-binding protein 4</fullName>
    </submittedName>
</protein>
<gene>
    <name evidence="5" type="ORF">VP1G_08171</name>
</gene>
<dbReference type="InterPro" id="IPR050577">
    <property type="entry name" value="MAPR/NEUFC/NENF-like"/>
</dbReference>